<accession>A0A5P1RBD5</accession>
<reference evidence="5 6" key="1">
    <citation type="journal article" date="2019" name="Biochem. Eng. J.">
        <title>Metabolic engineering of the marine bacteria Neptunomonas concharum for the production of acetoin and meso-2,3-butanediol from acetate.</title>
        <authorList>
            <person name="Li W."/>
            <person name="Pu N."/>
            <person name="Liu C.-X."/>
            <person name="Yuan Q.-P."/>
            <person name="Li Z.-J."/>
        </authorList>
    </citation>
    <scope>NUCLEOTIDE SEQUENCE [LARGE SCALE GENOMIC DNA]</scope>
    <source>
        <strain evidence="5 6">JCM17730</strain>
    </source>
</reference>
<dbReference type="InterPro" id="IPR019999">
    <property type="entry name" value="Anth_synth_I-like"/>
</dbReference>
<dbReference type="KEGG" id="ncu:F0U83_09615"/>
<keyword evidence="6" id="KW-1185">Reference proteome</keyword>
<dbReference type="RefSeq" id="WP_138987732.1">
    <property type="nucleotide sequence ID" value="NZ_CP043869.1"/>
</dbReference>
<evidence type="ECO:0000313" key="5">
    <source>
        <dbReference type="EMBL" id="QEQ96959.1"/>
    </source>
</evidence>
<dbReference type="Pfam" id="PF04715">
    <property type="entry name" value="Anth_synt_I_N"/>
    <property type="match status" value="1"/>
</dbReference>
<dbReference type="SUPFAM" id="SSF56322">
    <property type="entry name" value="ADC synthase"/>
    <property type="match status" value="1"/>
</dbReference>
<dbReference type="AlphaFoldDB" id="A0A5P1RBD5"/>
<proteinExistence type="predicted"/>
<gene>
    <name evidence="5" type="primary">pabB</name>
    <name evidence="5" type="ORF">F0U83_09615</name>
</gene>
<sequence>MLQPVSLSFGVSATEYFERIRPLGGAILLDSGKPACARGRYDILVAEPQCQLSYHRGELLGTNLPIAIELYQNPFDALESLYQYAKAQTSNIDHLFPFCGGLVGHFGYDLGRVIEQLPTSAEDDTQLPEMHVGLYHWAIIIDHLEERATWVPSPLFDSHKQESLLQTILTEVSSRQDSPFKMTSAFKSNTSEEDYHKALKRIDDYIHAGDCYQVNFAQRFSATCEGDPWQAYKQLREAAPTHYAAYYDTPQGAVLSYSPERFLAVDNSGHVITQPIKGTRPRGQTPEEDQALAEALRSSEKDRAENVMIVDLLRNDLSKVCEPHSVKVPSLFDIEHYKNVHHLVSTVVGTLSKNQSPIDLLRNCFPGGSITGAPKIRSMEIIDELETHRRSIYCGSIGYISLSGSMDTSITIRTLLIEENQVHCWAGGGIVADSISQMEYQETYDKVNNLLEGLSL</sequence>
<dbReference type="OrthoDB" id="9803598at2"/>
<name>A0A5P1RBD5_9GAMM</name>
<evidence type="ECO:0000256" key="2">
    <source>
        <dbReference type="ARBA" id="ARBA00022679"/>
    </source>
</evidence>
<feature type="domain" description="Chorismate-utilising enzyme C-terminal" evidence="3">
    <location>
        <begin position="192"/>
        <end position="446"/>
    </location>
</feature>
<evidence type="ECO:0000259" key="3">
    <source>
        <dbReference type="Pfam" id="PF00425"/>
    </source>
</evidence>
<keyword evidence="2 5" id="KW-0808">Transferase</keyword>
<dbReference type="GO" id="GO:0009396">
    <property type="term" value="P:folic acid-containing compound biosynthetic process"/>
    <property type="evidence" value="ECO:0007669"/>
    <property type="project" value="InterPro"/>
</dbReference>
<dbReference type="PRINTS" id="PR00095">
    <property type="entry name" value="ANTSNTHASEI"/>
</dbReference>
<evidence type="ECO:0000313" key="6">
    <source>
        <dbReference type="Proteomes" id="UP000324760"/>
    </source>
</evidence>
<dbReference type="Pfam" id="PF00425">
    <property type="entry name" value="Chorismate_bind"/>
    <property type="match status" value="1"/>
</dbReference>
<dbReference type="PANTHER" id="PTHR11236:SF50">
    <property type="entry name" value="AMINODEOXYCHORISMATE SYNTHASE COMPONENT 1"/>
    <property type="match status" value="1"/>
</dbReference>
<dbReference type="GO" id="GO:0000162">
    <property type="term" value="P:L-tryptophan biosynthetic process"/>
    <property type="evidence" value="ECO:0007669"/>
    <property type="project" value="TreeGrafter"/>
</dbReference>
<feature type="domain" description="Anthranilate synthase component I N-terminal" evidence="4">
    <location>
        <begin position="14"/>
        <end position="149"/>
    </location>
</feature>
<dbReference type="PANTHER" id="PTHR11236">
    <property type="entry name" value="AMINOBENZOATE/ANTHRANILATE SYNTHASE"/>
    <property type="match status" value="1"/>
</dbReference>
<protein>
    <recommendedName>
        <fullName evidence="1">aminodeoxychorismate synthase</fullName>
        <ecNumber evidence="1">2.6.1.85</ecNumber>
    </recommendedName>
</protein>
<dbReference type="NCBIfam" id="TIGR00553">
    <property type="entry name" value="pabB"/>
    <property type="match status" value="1"/>
</dbReference>
<organism evidence="5 6">
    <name type="scientific">Neptunomonas concharum</name>
    <dbReference type="NCBI Taxonomy" id="1031538"/>
    <lineage>
        <taxon>Bacteria</taxon>
        <taxon>Pseudomonadati</taxon>
        <taxon>Pseudomonadota</taxon>
        <taxon>Gammaproteobacteria</taxon>
        <taxon>Oceanospirillales</taxon>
        <taxon>Oceanospirillaceae</taxon>
        <taxon>Neptunomonas</taxon>
    </lineage>
</organism>
<dbReference type="InterPro" id="IPR006805">
    <property type="entry name" value="Anth_synth_I_N"/>
</dbReference>
<dbReference type="Gene3D" id="3.60.120.10">
    <property type="entry name" value="Anthranilate synthase"/>
    <property type="match status" value="1"/>
</dbReference>
<dbReference type="EC" id="2.6.1.85" evidence="1"/>
<keyword evidence="5" id="KW-0032">Aminotransferase</keyword>
<evidence type="ECO:0000256" key="1">
    <source>
        <dbReference type="ARBA" id="ARBA00013139"/>
    </source>
</evidence>
<dbReference type="InterPro" id="IPR005801">
    <property type="entry name" value="ADC_synthase"/>
</dbReference>
<dbReference type="InterPro" id="IPR005802">
    <property type="entry name" value="ADC_synth_comp_1"/>
</dbReference>
<evidence type="ECO:0000259" key="4">
    <source>
        <dbReference type="Pfam" id="PF04715"/>
    </source>
</evidence>
<dbReference type="GO" id="GO:0046820">
    <property type="term" value="F:4-amino-4-deoxychorismate synthase activity"/>
    <property type="evidence" value="ECO:0007669"/>
    <property type="project" value="UniProtKB-EC"/>
</dbReference>
<dbReference type="EMBL" id="CP043869">
    <property type="protein sequence ID" value="QEQ96959.1"/>
    <property type="molecule type" value="Genomic_DNA"/>
</dbReference>
<dbReference type="InterPro" id="IPR015890">
    <property type="entry name" value="Chorismate_C"/>
</dbReference>
<dbReference type="Proteomes" id="UP000324760">
    <property type="component" value="Chromosome"/>
</dbReference>